<keyword evidence="2" id="KW-1003">Cell membrane</keyword>
<dbReference type="InterPro" id="IPR002797">
    <property type="entry name" value="Polysacc_synth"/>
</dbReference>
<evidence type="ECO:0000256" key="2">
    <source>
        <dbReference type="ARBA" id="ARBA00022475"/>
    </source>
</evidence>
<organism evidence="7 8">
    <name type="scientific">Paenibacillus profundus</name>
    <dbReference type="NCBI Taxonomy" id="1173085"/>
    <lineage>
        <taxon>Bacteria</taxon>
        <taxon>Bacillati</taxon>
        <taxon>Bacillota</taxon>
        <taxon>Bacilli</taxon>
        <taxon>Bacillales</taxon>
        <taxon>Paenibacillaceae</taxon>
        <taxon>Paenibacillus</taxon>
    </lineage>
</organism>
<dbReference type="InterPro" id="IPR024923">
    <property type="entry name" value="PG_synth_SpoVB"/>
</dbReference>
<feature type="transmembrane region" description="Helical" evidence="6">
    <location>
        <begin position="527"/>
        <end position="552"/>
    </location>
</feature>
<evidence type="ECO:0000256" key="3">
    <source>
        <dbReference type="ARBA" id="ARBA00022692"/>
    </source>
</evidence>
<dbReference type="InterPro" id="IPR050833">
    <property type="entry name" value="Poly_Biosynth_Transport"/>
</dbReference>
<feature type="transmembrane region" description="Helical" evidence="6">
    <location>
        <begin position="465"/>
        <end position="491"/>
    </location>
</feature>
<evidence type="ECO:0000256" key="4">
    <source>
        <dbReference type="ARBA" id="ARBA00022989"/>
    </source>
</evidence>
<dbReference type="Proteomes" id="UP001199916">
    <property type="component" value="Unassembled WGS sequence"/>
</dbReference>
<dbReference type="Pfam" id="PF01943">
    <property type="entry name" value="Polysacc_synt"/>
    <property type="match status" value="1"/>
</dbReference>
<keyword evidence="4 6" id="KW-1133">Transmembrane helix</keyword>
<feature type="transmembrane region" description="Helical" evidence="6">
    <location>
        <begin position="166"/>
        <end position="182"/>
    </location>
</feature>
<evidence type="ECO:0000313" key="7">
    <source>
        <dbReference type="EMBL" id="MCE5172408.1"/>
    </source>
</evidence>
<sequence>MNDRKSRTSGQVVSGALMLGLATVVSKVIGTLQKIPLQNIGGDGVFGIYNAVYPFYVLLVVIASAGIPVAVARLVAECEAAGDERGSEKMLYASCLLMSVTGLIGFVALMSGAEAIAGWIGNRHTVPAIQSSAYALLVMPLAAALRGYNQGRGEMNSTAVSQVIEQTGRVTVMIALLLYYTSHGAPNETVAAGATFGSFAGGVCGLLTMGIYWWIEHRKQRSRKARKREEAIVDAADETLSVDVALQAVRFAEGAVVLDGTPPREGSGSPTLWTWMRRLAWTALPICLGAIVMPAVNVVDVFTVPRLLLEQGLSEADALAQFGIYSRAFPLVQLVTMVAGSLAVGLVPAVAEAVRWQDEQQLRALIRTAQRWAWLLGLAATVGLMALAEPINVALYTDNAGWTAFVLVASTAVSGVFQAVTAALMQGMGAVRAPALHLLAAACVKAALNVWLVPAYGIAGAATSAAAALALAAALNAVALARVSGVGIAAWGARSGQLALALAGMAAAVCLAAALPAWLGATGRSGAALATAVGVPLGAATFAALAAALGAVTPHELAAVPRIGPRLAAFASRLGRRP</sequence>
<comment type="subcellular location">
    <subcellularLocation>
        <location evidence="1">Cell membrane</location>
        <topology evidence="1">Multi-pass membrane protein</topology>
    </subcellularLocation>
</comment>
<evidence type="ECO:0000256" key="6">
    <source>
        <dbReference type="SAM" id="Phobius"/>
    </source>
</evidence>
<feature type="transmembrane region" description="Helical" evidence="6">
    <location>
        <begin position="53"/>
        <end position="75"/>
    </location>
</feature>
<reference evidence="7 8" key="1">
    <citation type="submission" date="2021-11" db="EMBL/GenBank/DDBJ databases">
        <title>Draft genome sequence of Paenibacillus profundus YoMME, a new Gram-positive bacteria with exoelectrogenic properties.</title>
        <authorList>
            <person name="Hubenova Y."/>
            <person name="Hubenova E."/>
            <person name="Manasiev Y."/>
            <person name="Peykov S."/>
            <person name="Mitov M."/>
        </authorList>
    </citation>
    <scope>NUCLEOTIDE SEQUENCE [LARGE SCALE GENOMIC DNA]</scope>
    <source>
        <strain evidence="7 8">YoMME</strain>
    </source>
</reference>
<feature type="transmembrane region" description="Helical" evidence="6">
    <location>
        <begin position="372"/>
        <end position="396"/>
    </location>
</feature>
<dbReference type="PANTHER" id="PTHR30250">
    <property type="entry name" value="PST FAMILY PREDICTED COLANIC ACID TRANSPORTER"/>
    <property type="match status" value="1"/>
</dbReference>
<evidence type="ECO:0000256" key="1">
    <source>
        <dbReference type="ARBA" id="ARBA00004651"/>
    </source>
</evidence>
<name>A0ABS8YKL5_9BACL</name>
<dbReference type="EMBL" id="JAJNBZ010000028">
    <property type="protein sequence ID" value="MCE5172408.1"/>
    <property type="molecule type" value="Genomic_DNA"/>
</dbReference>
<accession>A0ABS8YKL5</accession>
<feature type="transmembrane region" description="Helical" evidence="6">
    <location>
        <begin position="498"/>
        <end position="521"/>
    </location>
</feature>
<feature type="transmembrane region" description="Helical" evidence="6">
    <location>
        <begin position="402"/>
        <end position="424"/>
    </location>
</feature>
<feature type="transmembrane region" description="Helical" evidence="6">
    <location>
        <begin position="96"/>
        <end position="120"/>
    </location>
</feature>
<evidence type="ECO:0000256" key="5">
    <source>
        <dbReference type="ARBA" id="ARBA00023136"/>
    </source>
</evidence>
<dbReference type="RefSeq" id="WP_233698593.1">
    <property type="nucleotide sequence ID" value="NZ_JAJNBZ010000028.1"/>
</dbReference>
<feature type="transmembrane region" description="Helical" evidence="6">
    <location>
        <begin position="194"/>
        <end position="215"/>
    </location>
</feature>
<feature type="transmembrane region" description="Helical" evidence="6">
    <location>
        <begin position="126"/>
        <end position="145"/>
    </location>
</feature>
<protein>
    <submittedName>
        <fullName evidence="7">Polysaccharide biosynthesis protein</fullName>
    </submittedName>
</protein>
<keyword evidence="3 6" id="KW-0812">Transmembrane</keyword>
<dbReference type="PIRSF" id="PIRSF038958">
    <property type="entry name" value="PG_synth_SpoVB"/>
    <property type="match status" value="1"/>
</dbReference>
<comment type="caution">
    <text evidence="7">The sequence shown here is derived from an EMBL/GenBank/DDBJ whole genome shotgun (WGS) entry which is preliminary data.</text>
</comment>
<keyword evidence="8" id="KW-1185">Reference proteome</keyword>
<proteinExistence type="predicted"/>
<gene>
    <name evidence="7" type="ORF">LQV63_24335</name>
</gene>
<feature type="transmembrane region" description="Helical" evidence="6">
    <location>
        <begin position="436"/>
        <end position="459"/>
    </location>
</feature>
<feature type="transmembrane region" description="Helical" evidence="6">
    <location>
        <begin position="331"/>
        <end position="351"/>
    </location>
</feature>
<keyword evidence="5 6" id="KW-0472">Membrane</keyword>
<feature type="transmembrane region" description="Helical" evidence="6">
    <location>
        <begin position="279"/>
        <end position="299"/>
    </location>
</feature>
<dbReference type="PANTHER" id="PTHR30250:SF29">
    <property type="entry name" value="POLYSACCHARIDE BIOSYNTHESIS PROTEIN C-TERMINAL DOMAIN-CONTAINING PROTEIN"/>
    <property type="match status" value="1"/>
</dbReference>
<evidence type="ECO:0000313" key="8">
    <source>
        <dbReference type="Proteomes" id="UP001199916"/>
    </source>
</evidence>
<dbReference type="CDD" id="cd13124">
    <property type="entry name" value="MATE_SpoVB_like"/>
    <property type="match status" value="1"/>
</dbReference>
<feature type="transmembrane region" description="Helical" evidence="6">
    <location>
        <begin position="12"/>
        <end position="33"/>
    </location>
</feature>